<name>A0ABP1AUD9_9BRYO</name>
<protein>
    <submittedName>
        <fullName evidence="1">Uncharacterized protein</fullName>
    </submittedName>
</protein>
<dbReference type="EMBL" id="OZ023717">
    <property type="protein sequence ID" value="CAK9866204.1"/>
    <property type="molecule type" value="Genomic_DNA"/>
</dbReference>
<evidence type="ECO:0000313" key="1">
    <source>
        <dbReference type="EMBL" id="CAK9866204.1"/>
    </source>
</evidence>
<gene>
    <name evidence="1" type="ORF">CSSPJE1EN2_LOCUS9199</name>
</gene>
<reference evidence="1" key="1">
    <citation type="submission" date="2024-03" db="EMBL/GenBank/DDBJ databases">
        <authorList>
            <consortium name="ELIXIR-Norway"/>
            <consortium name="Elixir Norway"/>
        </authorList>
    </citation>
    <scope>NUCLEOTIDE SEQUENCE</scope>
</reference>
<proteinExistence type="predicted"/>
<sequence length="75" mass="7759">MASKGDGSIMEADDNGLSMDTFTAGSSYTITIVPIHESKQQTLQVAGESPLVVPMRTCGINAGGNSPFLCPPFAP</sequence>
<evidence type="ECO:0000313" key="2">
    <source>
        <dbReference type="Proteomes" id="UP001497522"/>
    </source>
</evidence>
<organism evidence="1 2">
    <name type="scientific">Sphagnum jensenii</name>
    <dbReference type="NCBI Taxonomy" id="128206"/>
    <lineage>
        <taxon>Eukaryota</taxon>
        <taxon>Viridiplantae</taxon>
        <taxon>Streptophyta</taxon>
        <taxon>Embryophyta</taxon>
        <taxon>Bryophyta</taxon>
        <taxon>Sphagnophytina</taxon>
        <taxon>Sphagnopsida</taxon>
        <taxon>Sphagnales</taxon>
        <taxon>Sphagnaceae</taxon>
        <taxon>Sphagnum</taxon>
    </lineage>
</organism>
<keyword evidence="2" id="KW-1185">Reference proteome</keyword>
<dbReference type="Proteomes" id="UP001497522">
    <property type="component" value="Chromosome 16"/>
</dbReference>
<accession>A0ABP1AUD9</accession>